<dbReference type="InterPro" id="IPR013106">
    <property type="entry name" value="Ig_V-set"/>
</dbReference>
<dbReference type="AlphaFoldDB" id="A0A8C4REH0"/>
<sequence length="123" mass="13988">SKHFWDVAGLKSTKCVRSEIKLSQDDALSRKSGESVKLSCEVSGFSLSEYWTCWIRQKSGTTLEWIGEINGAGSTINYTPSFKGRFTISKENSKNMLYLKINSMQAEDTANYYCAKYTRQRKS</sequence>
<proteinExistence type="predicted"/>
<reference evidence="5" key="2">
    <citation type="submission" date="2025-08" db="UniProtKB">
        <authorList>
            <consortium name="Ensembl"/>
        </authorList>
    </citation>
    <scope>IDENTIFICATION</scope>
</reference>
<evidence type="ECO:0000256" key="2">
    <source>
        <dbReference type="ARBA" id="ARBA00023130"/>
    </source>
</evidence>
<reference evidence="5" key="3">
    <citation type="submission" date="2025-09" db="UniProtKB">
        <authorList>
            <consortium name="Ensembl"/>
        </authorList>
    </citation>
    <scope>IDENTIFICATION</scope>
</reference>
<keyword evidence="6" id="KW-1185">Reference proteome</keyword>
<protein>
    <submittedName>
        <fullName evidence="5">Immunoglobulin heavy variable 13-2</fullName>
    </submittedName>
</protein>
<dbReference type="PANTHER" id="PTHR23266">
    <property type="entry name" value="IMMUNOGLOBULIN HEAVY CHAIN"/>
    <property type="match status" value="1"/>
</dbReference>
<name>A0A8C4REH0_ERPCA</name>
<dbReference type="InterPro" id="IPR007110">
    <property type="entry name" value="Ig-like_dom"/>
</dbReference>
<dbReference type="GO" id="GO:0002250">
    <property type="term" value="P:adaptive immune response"/>
    <property type="evidence" value="ECO:0007669"/>
    <property type="project" value="UniProtKB-KW"/>
</dbReference>
<dbReference type="GeneTree" id="ENSGT01150000286938"/>
<dbReference type="InterPro" id="IPR013783">
    <property type="entry name" value="Ig-like_fold"/>
</dbReference>
<dbReference type="GO" id="GO:0005576">
    <property type="term" value="C:extracellular region"/>
    <property type="evidence" value="ECO:0007669"/>
    <property type="project" value="UniProtKB-ARBA"/>
</dbReference>
<dbReference type="PROSITE" id="PS50835">
    <property type="entry name" value="IG_LIKE"/>
    <property type="match status" value="1"/>
</dbReference>
<dbReference type="SMART" id="SM00406">
    <property type="entry name" value="IGv"/>
    <property type="match status" value="1"/>
</dbReference>
<dbReference type="GO" id="GO:0019814">
    <property type="term" value="C:immunoglobulin complex"/>
    <property type="evidence" value="ECO:0007669"/>
    <property type="project" value="UniProtKB-KW"/>
</dbReference>
<evidence type="ECO:0000256" key="1">
    <source>
        <dbReference type="ARBA" id="ARBA00022859"/>
    </source>
</evidence>
<dbReference type="Pfam" id="PF07686">
    <property type="entry name" value="V-set"/>
    <property type="match status" value="1"/>
</dbReference>
<evidence type="ECO:0000313" key="5">
    <source>
        <dbReference type="Ensembl" id="ENSECRP00000000814.1"/>
    </source>
</evidence>
<organism evidence="5 6">
    <name type="scientific">Erpetoichthys calabaricus</name>
    <name type="common">Rope fish</name>
    <name type="synonym">Calamoichthys calabaricus</name>
    <dbReference type="NCBI Taxonomy" id="27687"/>
    <lineage>
        <taxon>Eukaryota</taxon>
        <taxon>Metazoa</taxon>
        <taxon>Chordata</taxon>
        <taxon>Craniata</taxon>
        <taxon>Vertebrata</taxon>
        <taxon>Euteleostomi</taxon>
        <taxon>Actinopterygii</taxon>
        <taxon>Polypteriformes</taxon>
        <taxon>Polypteridae</taxon>
        <taxon>Erpetoichthys</taxon>
    </lineage>
</organism>
<dbReference type="Proteomes" id="UP000694620">
    <property type="component" value="Chromosome 2"/>
</dbReference>
<keyword evidence="2" id="KW-1064">Adaptive immunity</keyword>
<evidence type="ECO:0000313" key="6">
    <source>
        <dbReference type="Proteomes" id="UP000694620"/>
    </source>
</evidence>
<feature type="domain" description="Ig-like" evidence="4">
    <location>
        <begin position="18"/>
        <end position="123"/>
    </location>
</feature>
<dbReference type="SUPFAM" id="SSF48726">
    <property type="entry name" value="Immunoglobulin"/>
    <property type="match status" value="1"/>
</dbReference>
<dbReference type="FunFam" id="2.60.40.10:FF:001878">
    <property type="entry name" value="Immunoglobulin heavy variable 1-4"/>
    <property type="match status" value="1"/>
</dbReference>
<keyword evidence="3" id="KW-1280">Immunoglobulin</keyword>
<dbReference type="InterPro" id="IPR036179">
    <property type="entry name" value="Ig-like_dom_sf"/>
</dbReference>
<dbReference type="Ensembl" id="ENSECRT00000000828.1">
    <property type="protein sequence ID" value="ENSECRP00000000814.1"/>
    <property type="gene ID" value="ENSECRG00000000529.1"/>
</dbReference>
<keyword evidence="1" id="KW-0391">Immunity</keyword>
<evidence type="ECO:0000259" key="4">
    <source>
        <dbReference type="PROSITE" id="PS50835"/>
    </source>
</evidence>
<evidence type="ECO:0000256" key="3">
    <source>
        <dbReference type="ARBA" id="ARBA00043265"/>
    </source>
</evidence>
<accession>A0A8C4REH0</accession>
<dbReference type="Gene3D" id="2.60.40.10">
    <property type="entry name" value="Immunoglobulins"/>
    <property type="match status" value="1"/>
</dbReference>
<dbReference type="InterPro" id="IPR050199">
    <property type="entry name" value="IgHV"/>
</dbReference>
<reference evidence="5" key="1">
    <citation type="submission" date="2021-06" db="EMBL/GenBank/DDBJ databases">
        <authorList>
            <consortium name="Wellcome Sanger Institute Data Sharing"/>
        </authorList>
    </citation>
    <scope>NUCLEOTIDE SEQUENCE [LARGE SCALE GENOMIC DNA]</scope>
</reference>